<gene>
    <name evidence="1" type="ORF">CDA63_13645</name>
</gene>
<accession>A0A246FJ28</accession>
<reference evidence="1 2" key="1">
    <citation type="submission" date="2017-06" db="EMBL/GenBank/DDBJ databases">
        <title>Hymenobacter amundsenii sp. nov. isolated from regoliths in Antarctica.</title>
        <authorList>
            <person name="Sedlacek I."/>
            <person name="Kralova S."/>
            <person name="Pantucek R."/>
            <person name="Svec P."/>
            <person name="Holochova P."/>
            <person name="Stankova E."/>
            <person name="Vrbovska V."/>
            <person name="Busse H.-J."/>
        </authorList>
    </citation>
    <scope>NUCLEOTIDE SEQUENCE [LARGE SCALE GENOMIC DNA]</scope>
    <source>
        <strain evidence="1 2">CCM 8682</strain>
    </source>
</reference>
<name>A0A246FJ28_9BACT</name>
<proteinExistence type="predicted"/>
<dbReference type="Proteomes" id="UP000197277">
    <property type="component" value="Unassembled WGS sequence"/>
</dbReference>
<dbReference type="EMBL" id="NIRR01000023">
    <property type="protein sequence ID" value="OWP62547.1"/>
    <property type="molecule type" value="Genomic_DNA"/>
</dbReference>
<organism evidence="1 2">
    <name type="scientific">Hymenobacter amundsenii</name>
    <dbReference type="NCBI Taxonomy" id="2006685"/>
    <lineage>
        <taxon>Bacteria</taxon>
        <taxon>Pseudomonadati</taxon>
        <taxon>Bacteroidota</taxon>
        <taxon>Cytophagia</taxon>
        <taxon>Cytophagales</taxon>
        <taxon>Hymenobacteraceae</taxon>
        <taxon>Hymenobacter</taxon>
    </lineage>
</organism>
<comment type="caution">
    <text evidence="1">The sequence shown here is derived from an EMBL/GenBank/DDBJ whole genome shotgun (WGS) entry which is preliminary data.</text>
</comment>
<evidence type="ECO:0000313" key="1">
    <source>
        <dbReference type="EMBL" id="OWP62547.1"/>
    </source>
</evidence>
<evidence type="ECO:0000313" key="2">
    <source>
        <dbReference type="Proteomes" id="UP000197277"/>
    </source>
</evidence>
<protein>
    <submittedName>
        <fullName evidence="1">Uncharacterized protein</fullName>
    </submittedName>
</protein>
<keyword evidence="2" id="KW-1185">Reference proteome</keyword>
<sequence length="117" mass="13172">MFSSPGYFMQHFRYAFLAAPLLSGCLSHRVLSTEPDAALMLKVENRLVLSSLNSAQQTAIYKTVRRGDTLLITYRRGLFVRTNANTVLLSDDVRFVKCAGQLFSVKRATDGVILERR</sequence>
<dbReference type="AlphaFoldDB" id="A0A246FJ28"/>